<keyword evidence="1" id="KW-0614">Plasmid</keyword>
<name>A0AAX3ZYS3_RHOER</name>
<geneLocation type="plasmid" evidence="1 2">
    <name>pMGMM8_4</name>
</geneLocation>
<protein>
    <submittedName>
        <fullName evidence="1">Uncharacterized protein</fullName>
    </submittedName>
</protein>
<dbReference type="RefSeq" id="WP_308372688.1">
    <property type="nucleotide sequence ID" value="NZ_CP133194.1"/>
</dbReference>
<evidence type="ECO:0000313" key="2">
    <source>
        <dbReference type="Proteomes" id="UP001230933"/>
    </source>
</evidence>
<gene>
    <name evidence="1" type="ORF">QIE55_33560</name>
</gene>
<accession>A0AAX3ZYS3</accession>
<dbReference type="AlphaFoldDB" id="A0AAX3ZYS3"/>
<dbReference type="EMBL" id="CP133194">
    <property type="protein sequence ID" value="WMN02182.1"/>
    <property type="molecule type" value="Genomic_DNA"/>
</dbReference>
<sequence length="66" mass="6924">MKKTKPGRRVAEAQVSLAGWGPTIRYLLLQLSPHAQCAVVMSAFGGATAAAMGVVDGLQLLVGLMW</sequence>
<reference evidence="1" key="1">
    <citation type="submission" date="2023-08" db="EMBL/GenBank/DDBJ databases">
        <title>Isolation and Characterization of Rhodococcus erythropolis MGMM8.</title>
        <authorList>
            <person name="Diabankana R.G.C."/>
            <person name="Afordoanyi D.M."/>
            <person name="Validov S.Z."/>
        </authorList>
    </citation>
    <scope>NUCLEOTIDE SEQUENCE</scope>
    <source>
        <strain evidence="1">MGMM8</strain>
        <plasmid evidence="1">pMGMM8_4</plasmid>
    </source>
</reference>
<proteinExistence type="predicted"/>
<dbReference type="Proteomes" id="UP001230933">
    <property type="component" value="Plasmid pMGMM8_4"/>
</dbReference>
<organism evidence="1 2">
    <name type="scientific">Rhodococcus erythropolis</name>
    <name type="common">Arthrobacter picolinophilus</name>
    <dbReference type="NCBI Taxonomy" id="1833"/>
    <lineage>
        <taxon>Bacteria</taxon>
        <taxon>Bacillati</taxon>
        <taxon>Actinomycetota</taxon>
        <taxon>Actinomycetes</taxon>
        <taxon>Mycobacteriales</taxon>
        <taxon>Nocardiaceae</taxon>
        <taxon>Rhodococcus</taxon>
        <taxon>Rhodococcus erythropolis group</taxon>
    </lineage>
</organism>
<evidence type="ECO:0000313" key="1">
    <source>
        <dbReference type="EMBL" id="WMN02182.1"/>
    </source>
</evidence>